<proteinExistence type="predicted"/>
<protein>
    <submittedName>
        <fullName evidence="1">Str. FM013</fullName>
    </submittedName>
</protein>
<sequence length="71" mass="7889">MTLFTKKQLIVLTGSTRTSGTYILDTLPKDPSISIACRVPPLACRADALDKRAIRAHRSDRRRSALPQPLE</sequence>
<evidence type="ECO:0000313" key="2">
    <source>
        <dbReference type="Proteomes" id="UP000053732"/>
    </source>
</evidence>
<reference evidence="1 2" key="1">
    <citation type="journal article" date="2014" name="Nat. Commun.">
        <title>Multiple recent horizontal transfers of a large genomic region in cheese making fungi.</title>
        <authorList>
            <person name="Cheeseman K."/>
            <person name="Ropars J."/>
            <person name="Renault P."/>
            <person name="Dupont J."/>
            <person name="Gouzy J."/>
            <person name="Branca A."/>
            <person name="Abraham A.L."/>
            <person name="Ceppi M."/>
            <person name="Conseiller E."/>
            <person name="Debuchy R."/>
            <person name="Malagnac F."/>
            <person name="Goarin A."/>
            <person name="Silar P."/>
            <person name="Lacoste S."/>
            <person name="Sallet E."/>
            <person name="Bensimon A."/>
            <person name="Giraud T."/>
            <person name="Brygoo Y."/>
        </authorList>
    </citation>
    <scope>NUCLEOTIDE SEQUENCE [LARGE SCALE GENOMIC DNA]</scope>
    <source>
        <strain evidence="2">FM 013</strain>
    </source>
</reference>
<keyword evidence="2" id="KW-1185">Reference proteome</keyword>
<accession>A0A0G4NZS5</accession>
<dbReference type="AlphaFoldDB" id="A0A0G4NZS5"/>
<name>A0A0G4NZS5_PENC3</name>
<dbReference type="Proteomes" id="UP000053732">
    <property type="component" value="Unassembled WGS sequence"/>
</dbReference>
<dbReference type="EMBL" id="HG793136">
    <property type="protein sequence ID" value="CRL19562.1"/>
    <property type="molecule type" value="Genomic_DNA"/>
</dbReference>
<organism evidence="1 2">
    <name type="scientific">Penicillium camemberti (strain FM 013)</name>
    <dbReference type="NCBI Taxonomy" id="1429867"/>
    <lineage>
        <taxon>Eukaryota</taxon>
        <taxon>Fungi</taxon>
        <taxon>Dikarya</taxon>
        <taxon>Ascomycota</taxon>
        <taxon>Pezizomycotina</taxon>
        <taxon>Eurotiomycetes</taxon>
        <taxon>Eurotiomycetidae</taxon>
        <taxon>Eurotiales</taxon>
        <taxon>Aspergillaceae</taxon>
        <taxon>Penicillium</taxon>
    </lineage>
</organism>
<gene>
    <name evidence="1" type="ORF">PCAMFM013_S003g000353</name>
</gene>
<evidence type="ECO:0000313" key="1">
    <source>
        <dbReference type="EMBL" id="CRL19562.1"/>
    </source>
</evidence>